<evidence type="ECO:0000313" key="2">
    <source>
        <dbReference type="Proteomes" id="UP000053424"/>
    </source>
</evidence>
<gene>
    <name evidence="1" type="ORF">M413DRAFT_145372</name>
</gene>
<evidence type="ECO:0000313" key="1">
    <source>
        <dbReference type="EMBL" id="KIM41267.1"/>
    </source>
</evidence>
<accession>A0A0C2YJR1</accession>
<dbReference type="AlphaFoldDB" id="A0A0C2YJR1"/>
<dbReference type="HOGENOM" id="CLU_2722517_0_0_1"/>
<reference evidence="1 2" key="1">
    <citation type="submission" date="2014-04" db="EMBL/GenBank/DDBJ databases">
        <authorList>
            <consortium name="DOE Joint Genome Institute"/>
            <person name="Kuo A."/>
            <person name="Gay G."/>
            <person name="Dore J."/>
            <person name="Kohler A."/>
            <person name="Nagy L.G."/>
            <person name="Floudas D."/>
            <person name="Copeland A."/>
            <person name="Barry K.W."/>
            <person name="Cichocki N."/>
            <person name="Veneault-Fourrey C."/>
            <person name="LaButti K."/>
            <person name="Lindquist E.A."/>
            <person name="Lipzen A."/>
            <person name="Lundell T."/>
            <person name="Morin E."/>
            <person name="Murat C."/>
            <person name="Sun H."/>
            <person name="Tunlid A."/>
            <person name="Henrissat B."/>
            <person name="Grigoriev I.V."/>
            <person name="Hibbett D.S."/>
            <person name="Martin F."/>
            <person name="Nordberg H.P."/>
            <person name="Cantor M.N."/>
            <person name="Hua S.X."/>
        </authorList>
    </citation>
    <scope>NUCLEOTIDE SEQUENCE [LARGE SCALE GENOMIC DNA]</scope>
    <source>
        <strain evidence="2">h7</strain>
    </source>
</reference>
<organism evidence="1 2">
    <name type="scientific">Hebeloma cylindrosporum</name>
    <dbReference type="NCBI Taxonomy" id="76867"/>
    <lineage>
        <taxon>Eukaryota</taxon>
        <taxon>Fungi</taxon>
        <taxon>Dikarya</taxon>
        <taxon>Basidiomycota</taxon>
        <taxon>Agaricomycotina</taxon>
        <taxon>Agaricomycetes</taxon>
        <taxon>Agaricomycetidae</taxon>
        <taxon>Agaricales</taxon>
        <taxon>Agaricineae</taxon>
        <taxon>Hymenogastraceae</taxon>
        <taxon>Hebeloma</taxon>
    </lineage>
</organism>
<keyword evidence="2" id="KW-1185">Reference proteome</keyword>
<dbReference type="EMBL" id="KN831780">
    <property type="protein sequence ID" value="KIM41267.1"/>
    <property type="molecule type" value="Genomic_DNA"/>
</dbReference>
<proteinExistence type="predicted"/>
<sequence>MYKYHMRCIPLQLFYEFHKTNQVIPPVPVKLHRMEVFRYHTVLDRKYISRSHLSRQKAGLLRRLPSGIHLCV</sequence>
<protein>
    <submittedName>
        <fullName evidence="1">Uncharacterized protein</fullName>
    </submittedName>
</protein>
<dbReference type="Proteomes" id="UP000053424">
    <property type="component" value="Unassembled WGS sequence"/>
</dbReference>
<name>A0A0C2YJR1_HEBCY</name>
<reference evidence="2" key="2">
    <citation type="submission" date="2015-01" db="EMBL/GenBank/DDBJ databases">
        <title>Evolutionary Origins and Diversification of the Mycorrhizal Mutualists.</title>
        <authorList>
            <consortium name="DOE Joint Genome Institute"/>
            <consortium name="Mycorrhizal Genomics Consortium"/>
            <person name="Kohler A."/>
            <person name="Kuo A."/>
            <person name="Nagy L.G."/>
            <person name="Floudas D."/>
            <person name="Copeland A."/>
            <person name="Barry K.W."/>
            <person name="Cichocki N."/>
            <person name="Veneault-Fourrey C."/>
            <person name="LaButti K."/>
            <person name="Lindquist E.A."/>
            <person name="Lipzen A."/>
            <person name="Lundell T."/>
            <person name="Morin E."/>
            <person name="Murat C."/>
            <person name="Riley R."/>
            <person name="Ohm R."/>
            <person name="Sun H."/>
            <person name="Tunlid A."/>
            <person name="Henrissat B."/>
            <person name="Grigoriev I.V."/>
            <person name="Hibbett D.S."/>
            <person name="Martin F."/>
        </authorList>
    </citation>
    <scope>NUCLEOTIDE SEQUENCE [LARGE SCALE GENOMIC DNA]</scope>
    <source>
        <strain evidence="2">h7</strain>
    </source>
</reference>